<dbReference type="AlphaFoldDB" id="A0A284S205"/>
<proteinExistence type="predicted"/>
<keyword evidence="2" id="KW-1185">Reference proteome</keyword>
<gene>
    <name evidence="1" type="ORF">ARMOST_18514</name>
</gene>
<name>A0A284S205_ARMOS</name>
<evidence type="ECO:0000313" key="1">
    <source>
        <dbReference type="EMBL" id="SJL15032.1"/>
    </source>
</evidence>
<evidence type="ECO:0000313" key="2">
    <source>
        <dbReference type="Proteomes" id="UP000219338"/>
    </source>
</evidence>
<accession>A0A284S205</accession>
<organism evidence="1 2">
    <name type="scientific">Armillaria ostoyae</name>
    <name type="common">Armillaria root rot fungus</name>
    <dbReference type="NCBI Taxonomy" id="47428"/>
    <lineage>
        <taxon>Eukaryota</taxon>
        <taxon>Fungi</taxon>
        <taxon>Dikarya</taxon>
        <taxon>Basidiomycota</taxon>
        <taxon>Agaricomycotina</taxon>
        <taxon>Agaricomycetes</taxon>
        <taxon>Agaricomycetidae</taxon>
        <taxon>Agaricales</taxon>
        <taxon>Marasmiineae</taxon>
        <taxon>Physalacriaceae</taxon>
        <taxon>Armillaria</taxon>
    </lineage>
</organism>
<dbReference type="Proteomes" id="UP000219338">
    <property type="component" value="Unassembled WGS sequence"/>
</dbReference>
<protein>
    <submittedName>
        <fullName evidence="1">Uncharacterized protein</fullName>
    </submittedName>
</protein>
<sequence>MCLHLGTKRLNHAVLPCYVARTGRYSDALMAGRCHRKRKKSTIFVEVLLDYTCPFPKIRIPFIPRALMRRFRNCFAGLEGLVGRIVTCCELSELCRSIDCMAISFV</sequence>
<reference evidence="2" key="1">
    <citation type="journal article" date="2017" name="Nat. Ecol. Evol.">
        <title>Genome expansion and lineage-specific genetic innovations in the forest pathogenic fungi Armillaria.</title>
        <authorList>
            <person name="Sipos G."/>
            <person name="Prasanna A.N."/>
            <person name="Walter M.C."/>
            <person name="O'Connor E."/>
            <person name="Balint B."/>
            <person name="Krizsan K."/>
            <person name="Kiss B."/>
            <person name="Hess J."/>
            <person name="Varga T."/>
            <person name="Slot J."/>
            <person name="Riley R."/>
            <person name="Boka B."/>
            <person name="Rigling D."/>
            <person name="Barry K."/>
            <person name="Lee J."/>
            <person name="Mihaltcheva S."/>
            <person name="LaButti K."/>
            <person name="Lipzen A."/>
            <person name="Waldron R."/>
            <person name="Moloney N.M."/>
            <person name="Sperisen C."/>
            <person name="Kredics L."/>
            <person name="Vagvoelgyi C."/>
            <person name="Patrignani A."/>
            <person name="Fitzpatrick D."/>
            <person name="Nagy I."/>
            <person name="Doyle S."/>
            <person name="Anderson J.B."/>
            <person name="Grigoriev I.V."/>
            <person name="Gueldener U."/>
            <person name="Muensterkoetter M."/>
            <person name="Nagy L.G."/>
        </authorList>
    </citation>
    <scope>NUCLEOTIDE SEQUENCE [LARGE SCALE GENOMIC DNA]</scope>
    <source>
        <strain evidence="2">C18/9</strain>
    </source>
</reference>
<dbReference type="EMBL" id="FUEG01000026">
    <property type="protein sequence ID" value="SJL15032.1"/>
    <property type="molecule type" value="Genomic_DNA"/>
</dbReference>